<evidence type="ECO:0000313" key="2">
    <source>
        <dbReference type="Proteomes" id="UP000001075"/>
    </source>
</evidence>
<sequence length="55" mass="6046">MWFCTIGQWSPSLAGVPSVDDVLALHGQGRSYSCTSIKDFDENALIVIVFEVGVW</sequence>
<protein>
    <submittedName>
        <fullName evidence="1">Uncharacterized protein</fullName>
    </submittedName>
</protein>
<name>G3I1X1_CRIGR</name>
<dbReference type="Proteomes" id="UP000001075">
    <property type="component" value="Unassembled WGS sequence"/>
</dbReference>
<reference evidence="2" key="1">
    <citation type="journal article" date="2011" name="Nat. Biotechnol.">
        <title>The genomic sequence of the Chinese hamster ovary (CHO)-K1 cell line.</title>
        <authorList>
            <person name="Xu X."/>
            <person name="Nagarajan H."/>
            <person name="Lewis N.E."/>
            <person name="Pan S."/>
            <person name="Cai Z."/>
            <person name="Liu X."/>
            <person name="Chen W."/>
            <person name="Xie M."/>
            <person name="Wang W."/>
            <person name="Hammond S."/>
            <person name="Andersen M.R."/>
            <person name="Neff N."/>
            <person name="Passarelli B."/>
            <person name="Koh W."/>
            <person name="Fan H.C."/>
            <person name="Wang J."/>
            <person name="Gui Y."/>
            <person name="Lee K.H."/>
            <person name="Betenbaugh M.J."/>
            <person name="Quake S.R."/>
            <person name="Famili I."/>
            <person name="Palsson B.O."/>
            <person name="Wang J."/>
        </authorList>
    </citation>
    <scope>NUCLEOTIDE SEQUENCE [LARGE SCALE GENOMIC DNA]</scope>
    <source>
        <strain evidence="2">CHO K1 cell line</strain>
    </source>
</reference>
<dbReference type="AlphaFoldDB" id="G3I1X1"/>
<dbReference type="InParanoid" id="G3I1X1"/>
<gene>
    <name evidence="1" type="ORF">I79_017400</name>
</gene>
<proteinExistence type="predicted"/>
<organism evidence="1 2">
    <name type="scientific">Cricetulus griseus</name>
    <name type="common">Chinese hamster</name>
    <name type="synonym">Cricetulus barabensis griseus</name>
    <dbReference type="NCBI Taxonomy" id="10029"/>
    <lineage>
        <taxon>Eukaryota</taxon>
        <taxon>Metazoa</taxon>
        <taxon>Chordata</taxon>
        <taxon>Craniata</taxon>
        <taxon>Vertebrata</taxon>
        <taxon>Euteleostomi</taxon>
        <taxon>Mammalia</taxon>
        <taxon>Eutheria</taxon>
        <taxon>Euarchontoglires</taxon>
        <taxon>Glires</taxon>
        <taxon>Rodentia</taxon>
        <taxon>Myomorpha</taxon>
        <taxon>Muroidea</taxon>
        <taxon>Cricetidae</taxon>
        <taxon>Cricetinae</taxon>
        <taxon>Cricetulus</taxon>
    </lineage>
</organism>
<accession>G3I1X1</accession>
<dbReference type="EMBL" id="JH001100">
    <property type="protein sequence ID" value="EGW00347.1"/>
    <property type="molecule type" value="Genomic_DNA"/>
</dbReference>
<evidence type="ECO:0000313" key="1">
    <source>
        <dbReference type="EMBL" id="EGW00347.1"/>
    </source>
</evidence>